<keyword evidence="4" id="KW-1185">Reference proteome</keyword>
<feature type="domain" description="Spore protein YkvP/CgeB glycosyl transferase-like" evidence="2">
    <location>
        <begin position="575"/>
        <end position="713"/>
    </location>
</feature>
<feature type="compositionally biased region" description="Basic and acidic residues" evidence="1">
    <location>
        <begin position="138"/>
        <end position="148"/>
    </location>
</feature>
<evidence type="ECO:0000256" key="1">
    <source>
        <dbReference type="SAM" id="MobiDB-lite"/>
    </source>
</evidence>
<dbReference type="RefSeq" id="WP_330169958.1">
    <property type="nucleotide sequence ID" value="NZ_CP137080.1"/>
</dbReference>
<evidence type="ECO:0000313" key="4">
    <source>
        <dbReference type="Proteomes" id="UP001329313"/>
    </source>
</evidence>
<dbReference type="KEGG" id="mliy:RYJ27_08850"/>
<proteinExistence type="predicted"/>
<protein>
    <recommendedName>
        <fullName evidence="2">Spore protein YkvP/CgeB glycosyl transferase-like domain-containing protein</fullName>
    </recommendedName>
</protein>
<accession>A0AAU0MFM4</accession>
<dbReference type="Proteomes" id="UP001329313">
    <property type="component" value="Chromosome"/>
</dbReference>
<evidence type="ECO:0000313" key="3">
    <source>
        <dbReference type="EMBL" id="WOQ68817.1"/>
    </source>
</evidence>
<gene>
    <name evidence="3" type="ORF">RYJ27_08850</name>
</gene>
<sequence length="719" mass="78222">MTGRDTLRDAVVAARSTLRRARNHALTRPLVEALDRFWWARTIRRSHLVDLDVARMQGGYRSRRAAVRAYVRGGFRRGMVINPLLSEELVAGQFSDVGRVPALYAYLVNDATRIRLSVSWSPDRGVREEDPGSSPARPLEEAWREGRSGGRMALGTDGLRRDIPWSDILLAARAAADRRRFVQLQSAGDAPFTLVFEVGDREDDLAYMLDQVVTLVADTSARVIFAHRGTSFSAWLDTTLLALWLPGVEVVRWDPDVVDEARTYAPVVVRGAGAEVTAADLGALADAAHTRECAPLWLAPDGTIVSAGVVFDGGERVHLLAGHPSEDASVLPESTEVAQIVGTTYGAPRTGHVGSAPTTLTRVRVFAPGQPPAEAPPGRHPTGPDVRSLLAPAFVLGRRGQAGPALIRTSSEHTLADGTVVPRLRWAIKTAAPAGRNAEYWGDTHFARGIAAALRRLGQEVVVDSYAARARRSAYLDDVELALRGPEPFDAPRAPHSILWIISHPDEVTHQEVAAFDHVFAASHSWAESATRSFGRRIEPLLQCTDPRRFAPSGIARTSEIVFVGTARGIIRPSVVEPIRAGIPVSVYGPDWTGYIPAANVRSRSIPNDLLPRVYESAGVVLNDHWPAMKRAGFVSNRLFDVVAAGGRAVSDEVAGITDLFGGAVVTYQRIPELLSILREDLSTVFPNAERLAAISESIRRDHSFDARASEMLSRVLER</sequence>
<dbReference type="AlphaFoldDB" id="A0AAU0MFM4"/>
<name>A0AAU0MFM4_9MICO</name>
<dbReference type="EMBL" id="CP137080">
    <property type="protein sequence ID" value="WOQ68817.1"/>
    <property type="molecule type" value="Genomic_DNA"/>
</dbReference>
<dbReference type="Pfam" id="PF13524">
    <property type="entry name" value="Glyco_trans_1_2"/>
    <property type="match status" value="1"/>
</dbReference>
<organism evidence="3 4">
    <name type="scientific">Microbacterium limosum</name>
    <dbReference type="NCBI Taxonomy" id="3079935"/>
    <lineage>
        <taxon>Bacteria</taxon>
        <taxon>Bacillati</taxon>
        <taxon>Actinomycetota</taxon>
        <taxon>Actinomycetes</taxon>
        <taxon>Micrococcales</taxon>
        <taxon>Microbacteriaceae</taxon>
        <taxon>Microbacterium</taxon>
    </lineage>
</organism>
<feature type="region of interest" description="Disordered" evidence="1">
    <location>
        <begin position="123"/>
        <end position="149"/>
    </location>
</feature>
<evidence type="ECO:0000259" key="2">
    <source>
        <dbReference type="Pfam" id="PF13524"/>
    </source>
</evidence>
<dbReference type="InterPro" id="IPR055259">
    <property type="entry name" value="YkvP/CgeB_Glyco_trans-like"/>
</dbReference>
<reference evidence="3 4" key="1">
    <citation type="submission" date="2023-10" db="EMBL/GenBank/DDBJ databases">
        <title>Y20.</title>
        <authorList>
            <person name="Zhang G."/>
            <person name="Ding Y."/>
        </authorList>
    </citation>
    <scope>NUCLEOTIDE SEQUENCE [LARGE SCALE GENOMIC DNA]</scope>
    <source>
        <strain evidence="3 4">Y20</strain>
    </source>
</reference>